<evidence type="ECO:0000256" key="1">
    <source>
        <dbReference type="SAM" id="MobiDB-lite"/>
    </source>
</evidence>
<gene>
    <name evidence="2" type="ORF">F4Y42_15575</name>
</gene>
<accession>A0A6B0YY11</accession>
<proteinExistence type="predicted"/>
<name>A0A6B0YY11_9CHLR</name>
<feature type="compositionally biased region" description="Basic residues" evidence="1">
    <location>
        <begin position="66"/>
        <end position="79"/>
    </location>
</feature>
<feature type="compositionally biased region" description="Low complexity" evidence="1">
    <location>
        <begin position="36"/>
        <end position="65"/>
    </location>
</feature>
<evidence type="ECO:0000313" key="2">
    <source>
        <dbReference type="EMBL" id="MXY94859.1"/>
    </source>
</evidence>
<dbReference type="AlphaFoldDB" id="A0A6B0YY11"/>
<protein>
    <submittedName>
        <fullName evidence="2">Uncharacterized protein</fullName>
    </submittedName>
</protein>
<sequence>MGNRPGRGTDPCEEERRRQAPARRLPPLQCRQRSEPGGSAARPARLPRLRAGAPKSAPRQGSPSSRRPRRSGAGRVERR</sequence>
<dbReference type="EMBL" id="VXRG01000128">
    <property type="protein sequence ID" value="MXY94859.1"/>
    <property type="molecule type" value="Genomic_DNA"/>
</dbReference>
<organism evidence="2">
    <name type="scientific">Caldilineaceae bacterium SB0664_bin_27</name>
    <dbReference type="NCBI Taxonomy" id="2605260"/>
    <lineage>
        <taxon>Bacteria</taxon>
        <taxon>Bacillati</taxon>
        <taxon>Chloroflexota</taxon>
        <taxon>Caldilineae</taxon>
        <taxon>Caldilineales</taxon>
        <taxon>Caldilineaceae</taxon>
    </lineage>
</organism>
<feature type="region of interest" description="Disordered" evidence="1">
    <location>
        <begin position="1"/>
        <end position="79"/>
    </location>
</feature>
<comment type="caution">
    <text evidence="2">The sequence shown here is derived from an EMBL/GenBank/DDBJ whole genome shotgun (WGS) entry which is preliminary data.</text>
</comment>
<reference evidence="2" key="1">
    <citation type="submission" date="2019-09" db="EMBL/GenBank/DDBJ databases">
        <title>Characterisation of the sponge microbiome using genome-centric metagenomics.</title>
        <authorList>
            <person name="Engelberts J.P."/>
            <person name="Robbins S.J."/>
            <person name="De Goeij J.M."/>
            <person name="Aranda M."/>
            <person name="Bell S.C."/>
            <person name="Webster N.S."/>
        </authorList>
    </citation>
    <scope>NUCLEOTIDE SEQUENCE</scope>
    <source>
        <strain evidence="2">SB0664_bin_27</strain>
    </source>
</reference>